<dbReference type="Proteomes" id="UP000004407">
    <property type="component" value="Unassembled WGS sequence"/>
</dbReference>
<comment type="caution">
    <text evidence="2">The sequence shown here is derived from an EMBL/GenBank/DDBJ whole genome shotgun (WGS) entry which is preliminary data.</text>
</comment>
<evidence type="ECO:0000256" key="1">
    <source>
        <dbReference type="SAM" id="Phobius"/>
    </source>
</evidence>
<sequence>MNDKAFDPKYIISTAEIKIARTRWLTILMLFLIIIALYLSAYLKFFCNFA</sequence>
<evidence type="ECO:0000313" key="2">
    <source>
        <dbReference type="EMBL" id="EHJ39395.1"/>
    </source>
</evidence>
<accession>G6AYE8</accession>
<evidence type="ECO:0000313" key="3">
    <source>
        <dbReference type="Proteomes" id="UP000004407"/>
    </source>
</evidence>
<gene>
    <name evidence="2" type="ORF">HMPREF0673_01658</name>
</gene>
<keyword evidence="1" id="KW-1133">Transmembrane helix</keyword>
<keyword evidence="1" id="KW-0472">Membrane</keyword>
<feature type="transmembrane region" description="Helical" evidence="1">
    <location>
        <begin position="24"/>
        <end position="43"/>
    </location>
</feature>
<reference evidence="2 3" key="1">
    <citation type="submission" date="2011-08" db="EMBL/GenBank/DDBJ databases">
        <authorList>
            <person name="Weinstock G."/>
            <person name="Sodergren E."/>
            <person name="Clifton S."/>
            <person name="Fulton L."/>
            <person name="Fulton B."/>
            <person name="Courtney L."/>
            <person name="Fronick C."/>
            <person name="Harrison M."/>
            <person name="Strong C."/>
            <person name="Farmer C."/>
            <person name="Delahaunty K."/>
            <person name="Markovic C."/>
            <person name="Hall O."/>
            <person name="Minx P."/>
            <person name="Tomlinson C."/>
            <person name="Mitreva M."/>
            <person name="Hou S."/>
            <person name="Chen J."/>
            <person name="Wollam A."/>
            <person name="Pepin K.H."/>
            <person name="Johnson M."/>
            <person name="Bhonagiri V."/>
            <person name="Zhang X."/>
            <person name="Suruliraj S."/>
            <person name="Warren W."/>
            <person name="Chinwalla A."/>
            <person name="Mardis E.R."/>
            <person name="Wilson R.K."/>
        </authorList>
    </citation>
    <scope>NUCLEOTIDE SEQUENCE [LARGE SCALE GENOMIC DNA]</scope>
    <source>
        <strain evidence="2 3">DSM 18206</strain>
    </source>
</reference>
<protein>
    <submittedName>
        <fullName evidence="2">Uncharacterized protein</fullName>
    </submittedName>
</protein>
<dbReference type="EMBL" id="AFZZ01000147">
    <property type="protein sequence ID" value="EHJ39395.1"/>
    <property type="molecule type" value="Genomic_DNA"/>
</dbReference>
<proteinExistence type="predicted"/>
<keyword evidence="1" id="KW-0812">Transmembrane</keyword>
<name>G6AYE8_9BACT</name>
<dbReference type="AlphaFoldDB" id="G6AYE8"/>
<organism evidence="2 3">
    <name type="scientific">Leyella stercorea DSM 18206</name>
    <dbReference type="NCBI Taxonomy" id="1002367"/>
    <lineage>
        <taxon>Bacteria</taxon>
        <taxon>Pseudomonadati</taxon>
        <taxon>Bacteroidota</taxon>
        <taxon>Bacteroidia</taxon>
        <taxon>Bacteroidales</taxon>
        <taxon>Prevotellaceae</taxon>
        <taxon>Leyella</taxon>
    </lineage>
</organism>
<dbReference type="HOGENOM" id="CLU_3121295_0_0_10"/>